<gene>
    <name evidence="6" type="ordered locus">Fraau_2152</name>
</gene>
<comment type="similarity">
    <text evidence="2">Belongs to the bacterial solute-binding protein SsuA/TauA family.</text>
</comment>
<feature type="domain" description="Solute-binding protein family 3/N-terminal" evidence="5">
    <location>
        <begin position="39"/>
        <end position="255"/>
    </location>
</feature>
<dbReference type="GO" id="GO:0043190">
    <property type="term" value="C:ATP-binding cassette (ABC) transporter complex"/>
    <property type="evidence" value="ECO:0007669"/>
    <property type="project" value="InterPro"/>
</dbReference>
<evidence type="ECO:0000256" key="1">
    <source>
        <dbReference type="ARBA" id="ARBA00004418"/>
    </source>
</evidence>
<proteinExistence type="inferred from homology"/>
<dbReference type="Gene3D" id="3.40.190.10">
    <property type="entry name" value="Periplasmic binding protein-like II"/>
    <property type="match status" value="2"/>
</dbReference>
<feature type="signal peptide" evidence="4">
    <location>
        <begin position="1"/>
        <end position="22"/>
    </location>
</feature>
<dbReference type="PANTHER" id="PTHR30024:SF47">
    <property type="entry name" value="TAURINE-BINDING PERIPLASMIC PROTEIN"/>
    <property type="match status" value="1"/>
</dbReference>
<keyword evidence="3 4" id="KW-0732">Signal</keyword>
<evidence type="ECO:0000256" key="2">
    <source>
        <dbReference type="ARBA" id="ARBA00010742"/>
    </source>
</evidence>
<evidence type="ECO:0000259" key="5">
    <source>
        <dbReference type="SMART" id="SM00062"/>
    </source>
</evidence>
<dbReference type="InterPro" id="IPR001638">
    <property type="entry name" value="Solute-binding_3/MltF_N"/>
</dbReference>
<evidence type="ECO:0000256" key="3">
    <source>
        <dbReference type="ARBA" id="ARBA00022729"/>
    </source>
</evidence>
<reference evidence="6" key="1">
    <citation type="submission" date="2012-02" db="EMBL/GenBank/DDBJ databases">
        <title>The complete genome of Frateuria aurantia DSM 6220.</title>
        <authorList>
            <consortium name="US DOE Joint Genome Institute (JGI-PGF)"/>
            <person name="Lucas S."/>
            <person name="Copeland A."/>
            <person name="Lapidus A."/>
            <person name="Glavina del Rio T."/>
            <person name="Dalin E."/>
            <person name="Tice H."/>
            <person name="Bruce D."/>
            <person name="Goodwin L."/>
            <person name="Pitluck S."/>
            <person name="Peters L."/>
            <person name="Ovchinnikova G."/>
            <person name="Teshima H."/>
            <person name="Kyrpides N."/>
            <person name="Mavromatis K."/>
            <person name="Ivanova N."/>
            <person name="Brettin T."/>
            <person name="Detter J.C."/>
            <person name="Han C."/>
            <person name="Larimer F."/>
            <person name="Land M."/>
            <person name="Hauser L."/>
            <person name="Markowitz V."/>
            <person name="Cheng J.-F."/>
            <person name="Hugenholtz P."/>
            <person name="Woyke T."/>
            <person name="Wu D."/>
            <person name="Brambilla E."/>
            <person name="Klenk H.-P."/>
            <person name="Eisen J.A."/>
        </authorList>
    </citation>
    <scope>NUCLEOTIDE SEQUENCE</scope>
    <source>
        <strain evidence="6">DSM 6220</strain>
    </source>
</reference>
<evidence type="ECO:0000313" key="7">
    <source>
        <dbReference type="Proteomes" id="UP000005234"/>
    </source>
</evidence>
<evidence type="ECO:0000313" key="6">
    <source>
        <dbReference type="EMBL" id="AFC86534.1"/>
    </source>
</evidence>
<dbReference type="OrthoDB" id="5292144at2"/>
<dbReference type="InterPro" id="IPR010068">
    <property type="entry name" value="Peri-bd_TauA"/>
</dbReference>
<dbReference type="InterPro" id="IPR007210">
    <property type="entry name" value="ABC_Gly_betaine_transp_sub-bd"/>
</dbReference>
<name>H8L458_FRAAD</name>
<dbReference type="EMBL" id="CP003350">
    <property type="protein sequence ID" value="AFC86534.1"/>
    <property type="molecule type" value="Genomic_DNA"/>
</dbReference>
<dbReference type="AlphaFoldDB" id="H8L458"/>
<dbReference type="HOGENOM" id="CLU_028871_3_1_6"/>
<protein>
    <submittedName>
        <fullName evidence="6">Taurine ABC transporter, periplasmic binding protein</fullName>
    </submittedName>
</protein>
<dbReference type="NCBIfam" id="TIGR01729">
    <property type="entry name" value="taurine_ABC_bnd"/>
    <property type="match status" value="1"/>
</dbReference>
<dbReference type="GO" id="GO:0042918">
    <property type="term" value="P:alkanesulfonate transmembrane transport"/>
    <property type="evidence" value="ECO:0007669"/>
    <property type="project" value="TreeGrafter"/>
</dbReference>
<dbReference type="GO" id="GO:0042597">
    <property type="term" value="C:periplasmic space"/>
    <property type="evidence" value="ECO:0007669"/>
    <property type="project" value="UniProtKB-SubCell"/>
</dbReference>
<keyword evidence="7" id="KW-1185">Reference proteome</keyword>
<dbReference type="PANTHER" id="PTHR30024">
    <property type="entry name" value="ALIPHATIC SULFONATES-BINDING PROTEIN-RELATED"/>
    <property type="match status" value="1"/>
</dbReference>
<dbReference type="GO" id="GO:0022857">
    <property type="term" value="F:transmembrane transporter activity"/>
    <property type="evidence" value="ECO:0007669"/>
    <property type="project" value="InterPro"/>
</dbReference>
<dbReference type="STRING" id="767434.Fraau_2152"/>
<comment type="subcellular location">
    <subcellularLocation>
        <location evidence="1">Periplasm</location>
    </subcellularLocation>
</comment>
<dbReference type="eggNOG" id="COG4521">
    <property type="taxonomic scope" value="Bacteria"/>
</dbReference>
<organism evidence="6 7">
    <name type="scientific">Frateuria aurantia (strain ATCC 33424 / DSM 6220 / KCTC 2777 / LMG 1558 / NBRC 3245 / NCIMB 13370)</name>
    <name type="common">Acetobacter aurantius</name>
    <dbReference type="NCBI Taxonomy" id="767434"/>
    <lineage>
        <taxon>Bacteria</taxon>
        <taxon>Pseudomonadati</taxon>
        <taxon>Pseudomonadota</taxon>
        <taxon>Gammaproteobacteria</taxon>
        <taxon>Lysobacterales</taxon>
        <taxon>Rhodanobacteraceae</taxon>
        <taxon>Frateuria</taxon>
    </lineage>
</organism>
<sequence>MSLARHSRLALVLATFACLVNACSQQHDMTPPASADTGAVTVGYQTLIDPGKVPQADARLRQALGGQVQWQLFSSGPAVVAALASGAIQIGHIGSVPLATALSRHLPIIVFMISSQTRGAEALVVRPSITAPDQLKGRLIATPFGSTAHYSLLNALLHWGIPANQVRLVNLNPGDIAAAWRRGDIDGAYVWSPALSLLQQNGRTLADSSQVARWGAPTFNVWVVRTEYARDHPASLRRFVEVLQQDYVAYNRNPPGWARAHAEQISRLTGVPATEVPAMLAGSIYPELRQQASKALLAGGAASQTAATARFLQQQNVIQNTLTDYRPGFSAAYLGNASAPASGAVESPASRPESP</sequence>
<dbReference type="SMART" id="SM00062">
    <property type="entry name" value="PBPb"/>
    <property type="match status" value="1"/>
</dbReference>
<dbReference type="Pfam" id="PF04069">
    <property type="entry name" value="OpuAC"/>
    <property type="match status" value="1"/>
</dbReference>
<accession>H8L458</accession>
<dbReference type="KEGG" id="fau:Fraau_2152"/>
<dbReference type="SUPFAM" id="SSF53850">
    <property type="entry name" value="Periplasmic binding protein-like II"/>
    <property type="match status" value="1"/>
</dbReference>
<evidence type="ECO:0000256" key="4">
    <source>
        <dbReference type="SAM" id="SignalP"/>
    </source>
</evidence>
<dbReference type="Proteomes" id="UP000005234">
    <property type="component" value="Chromosome"/>
</dbReference>
<feature type="chain" id="PRO_5003615625" evidence="4">
    <location>
        <begin position="23"/>
        <end position="355"/>
    </location>
</feature>